<dbReference type="InterPro" id="IPR050158">
    <property type="entry name" value="Ubiquitin_ubiquitin-like"/>
</dbReference>
<dbReference type="PROSITE" id="PS00299">
    <property type="entry name" value="UBIQUITIN_1"/>
    <property type="match status" value="1"/>
</dbReference>
<evidence type="ECO:0000256" key="1">
    <source>
        <dbReference type="ARBA" id="ARBA00022499"/>
    </source>
</evidence>
<evidence type="ECO:0000313" key="3">
    <source>
        <dbReference type="EMBL" id="CAA0293321.1"/>
    </source>
</evidence>
<dbReference type="AlphaFoldDB" id="A0A5S9WPH4"/>
<dbReference type="InterPro" id="IPR029071">
    <property type="entry name" value="Ubiquitin-like_domsf"/>
</dbReference>
<dbReference type="Proteomes" id="UP000434276">
    <property type="component" value="Unassembled WGS sequence"/>
</dbReference>
<feature type="domain" description="Ubiquitin-like" evidence="2">
    <location>
        <begin position="86"/>
        <end position="157"/>
    </location>
</feature>
<name>A0A5S9WPH4_ARATH</name>
<evidence type="ECO:0000313" key="4">
    <source>
        <dbReference type="Proteomes" id="UP000434276"/>
    </source>
</evidence>
<dbReference type="InterPro" id="IPR019954">
    <property type="entry name" value="Ubiquitin_CS"/>
</dbReference>
<dbReference type="InterPro" id="IPR000626">
    <property type="entry name" value="Ubiquitin-like_dom"/>
</dbReference>
<dbReference type="PRINTS" id="PR00348">
    <property type="entry name" value="UBIQUITIN"/>
</dbReference>
<dbReference type="PANTHER" id="PTHR10666">
    <property type="entry name" value="UBIQUITIN"/>
    <property type="match status" value="1"/>
</dbReference>
<dbReference type="SMART" id="SM00213">
    <property type="entry name" value="UBQ"/>
    <property type="match status" value="1"/>
</dbReference>
<dbReference type="Pfam" id="PF00240">
    <property type="entry name" value="ubiquitin"/>
    <property type="match status" value="1"/>
</dbReference>
<dbReference type="PROSITE" id="PS50053">
    <property type="entry name" value="UBIQUITIN_2"/>
    <property type="match status" value="1"/>
</dbReference>
<protein>
    <recommendedName>
        <fullName evidence="2">Ubiquitin-like domain-containing protein</fullName>
    </recommendedName>
</protein>
<evidence type="ECO:0000259" key="2">
    <source>
        <dbReference type="PROSITE" id="PS50053"/>
    </source>
</evidence>
<sequence>MDGKTRINLEVDSSKTVNLKIDEDPTISQNIPPDILHGKVMHLSINTVDKNTMINLEVDSSKTIDLNIGENPTGGYNGPDFRHEVMFIFIKTLTGRRIVLEVENCDTIENIKAKIQDKQGIPVDQQRLIFKGKQLEDGLTLADYNIQNDSILHLIKRLQDLAANLEN</sequence>
<dbReference type="FunFam" id="3.10.20.90:FF:000005">
    <property type="entry name" value="Polyubiquitin 11"/>
    <property type="match status" value="1"/>
</dbReference>
<dbReference type="ExpressionAtlas" id="A0A5S9WPH4">
    <property type="expression patterns" value="baseline and differential"/>
</dbReference>
<dbReference type="InterPro" id="IPR019956">
    <property type="entry name" value="Ubiquitin_dom"/>
</dbReference>
<accession>A0A5S9WPH4</accession>
<organism evidence="3 4">
    <name type="scientific">Arabidopsis thaliana</name>
    <name type="common">Mouse-ear cress</name>
    <dbReference type="NCBI Taxonomy" id="3702"/>
    <lineage>
        <taxon>Eukaryota</taxon>
        <taxon>Viridiplantae</taxon>
        <taxon>Streptophyta</taxon>
        <taxon>Embryophyta</taxon>
        <taxon>Tracheophyta</taxon>
        <taxon>Spermatophyta</taxon>
        <taxon>Magnoliopsida</taxon>
        <taxon>eudicotyledons</taxon>
        <taxon>Gunneridae</taxon>
        <taxon>Pentapetalae</taxon>
        <taxon>rosids</taxon>
        <taxon>malvids</taxon>
        <taxon>Brassicales</taxon>
        <taxon>Brassicaceae</taxon>
        <taxon>Camelineae</taxon>
        <taxon>Arabidopsis</taxon>
    </lineage>
</organism>
<gene>
    <name evidence="3" type="ORF">C24_LOCUS4407</name>
</gene>
<dbReference type="EMBL" id="CACSHJ010000087">
    <property type="protein sequence ID" value="CAA0293321.1"/>
    <property type="molecule type" value="Genomic_DNA"/>
</dbReference>
<dbReference type="Gene3D" id="3.10.20.90">
    <property type="entry name" value="Phosphatidylinositol 3-kinase Catalytic Subunit, Chain A, domain 1"/>
    <property type="match status" value="1"/>
</dbReference>
<dbReference type="GO" id="GO:0003729">
    <property type="term" value="F:mRNA binding"/>
    <property type="evidence" value="ECO:0007669"/>
    <property type="project" value="UniProtKB-ARBA"/>
</dbReference>
<keyword evidence="1" id="KW-1017">Isopeptide bond</keyword>
<dbReference type="SUPFAM" id="SSF54236">
    <property type="entry name" value="Ubiquitin-like"/>
    <property type="match status" value="1"/>
</dbReference>
<proteinExistence type="predicted"/>
<reference evidence="3 4" key="1">
    <citation type="submission" date="2019-12" db="EMBL/GenBank/DDBJ databases">
        <authorList>
            <person name="Jiao W.-B."/>
            <person name="Schneeberger K."/>
        </authorList>
    </citation>
    <scope>NUCLEOTIDE SEQUENCE [LARGE SCALE GENOMIC DNA]</scope>
    <source>
        <strain evidence="4">cv. C24</strain>
    </source>
</reference>
<dbReference type="OrthoDB" id="428577at2759"/>